<dbReference type="Gene3D" id="1.10.287.3160">
    <property type="match status" value="1"/>
</dbReference>
<keyword evidence="2" id="KW-1185">Reference proteome</keyword>
<accession>A0AAV7PXQ0</accession>
<evidence type="ECO:0000313" key="2">
    <source>
        <dbReference type="Proteomes" id="UP001066276"/>
    </source>
</evidence>
<organism evidence="1 2">
    <name type="scientific">Pleurodeles waltl</name>
    <name type="common">Iberian ribbed newt</name>
    <dbReference type="NCBI Taxonomy" id="8319"/>
    <lineage>
        <taxon>Eukaryota</taxon>
        <taxon>Metazoa</taxon>
        <taxon>Chordata</taxon>
        <taxon>Craniata</taxon>
        <taxon>Vertebrata</taxon>
        <taxon>Euteleostomi</taxon>
        <taxon>Amphibia</taxon>
        <taxon>Batrachia</taxon>
        <taxon>Caudata</taxon>
        <taxon>Salamandroidea</taxon>
        <taxon>Salamandridae</taxon>
        <taxon>Pleurodelinae</taxon>
        <taxon>Pleurodeles</taxon>
    </lineage>
</organism>
<dbReference type="EMBL" id="JANPWB010000011">
    <property type="protein sequence ID" value="KAJ1132037.1"/>
    <property type="molecule type" value="Genomic_DNA"/>
</dbReference>
<reference evidence="1" key="1">
    <citation type="journal article" date="2022" name="bioRxiv">
        <title>Sequencing and chromosome-scale assembly of the giantPleurodeles waltlgenome.</title>
        <authorList>
            <person name="Brown T."/>
            <person name="Elewa A."/>
            <person name="Iarovenko S."/>
            <person name="Subramanian E."/>
            <person name="Araus A.J."/>
            <person name="Petzold A."/>
            <person name="Susuki M."/>
            <person name="Suzuki K.-i.T."/>
            <person name="Hayashi T."/>
            <person name="Toyoda A."/>
            <person name="Oliveira C."/>
            <person name="Osipova E."/>
            <person name="Leigh N.D."/>
            <person name="Simon A."/>
            <person name="Yun M.H."/>
        </authorList>
    </citation>
    <scope>NUCLEOTIDE SEQUENCE</scope>
    <source>
        <strain evidence="1">20211129_DDA</strain>
        <tissue evidence="1">Liver</tissue>
    </source>
</reference>
<evidence type="ECO:0000313" key="1">
    <source>
        <dbReference type="EMBL" id="KAJ1132037.1"/>
    </source>
</evidence>
<protein>
    <submittedName>
        <fullName evidence="1">Uncharacterized protein</fullName>
    </submittedName>
</protein>
<proteinExistence type="predicted"/>
<comment type="caution">
    <text evidence="1">The sequence shown here is derived from an EMBL/GenBank/DDBJ whole genome shotgun (WGS) entry which is preliminary data.</text>
</comment>
<dbReference type="Proteomes" id="UP001066276">
    <property type="component" value="Chromosome 7"/>
</dbReference>
<sequence>MTRSRRWVAPAGLEQCVCFHRLNGGEARFRFVSVRVLAPEAEHCHAVLPKGSRADPVFGSMWLGQLQAAEACILCFRVTVSCRQHHGEAGTVAVMCRIWPGCCPILCLLTLVASLVWRNSLAEDVVIRDAVDKKEDVSPKKAYSGTHLALRAGIHGTNVAQSLLSDLKALNSALDGSSDCSGLMSLIERQVEFLSDISFDVVWASALAEGGVCVCAQESCSQGLENRCGTKSFSIATPFKGNVLFGAELEEKLHKL</sequence>
<dbReference type="AlphaFoldDB" id="A0AAV7PXQ0"/>
<name>A0AAV7PXQ0_PLEWA</name>
<gene>
    <name evidence="1" type="ORF">NDU88_010367</name>
</gene>